<evidence type="ECO:0000313" key="2">
    <source>
        <dbReference type="EMBL" id="KAG8054684.1"/>
    </source>
</evidence>
<keyword evidence="3" id="KW-1185">Reference proteome</keyword>
<feature type="compositionally biased region" description="Basic and acidic residues" evidence="1">
    <location>
        <begin position="53"/>
        <end position="62"/>
    </location>
</feature>
<accession>A0A8J5SFQ6</accession>
<dbReference type="Proteomes" id="UP000729402">
    <property type="component" value="Unassembled WGS sequence"/>
</dbReference>
<gene>
    <name evidence="2" type="ORF">GUJ93_ZPchr0001g32528</name>
</gene>
<evidence type="ECO:0000256" key="1">
    <source>
        <dbReference type="SAM" id="MobiDB-lite"/>
    </source>
</evidence>
<proteinExistence type="predicted"/>
<comment type="caution">
    <text evidence="2">The sequence shown here is derived from an EMBL/GenBank/DDBJ whole genome shotgun (WGS) entry which is preliminary data.</text>
</comment>
<reference evidence="2" key="1">
    <citation type="journal article" date="2021" name="bioRxiv">
        <title>Whole Genome Assembly and Annotation of Northern Wild Rice, Zizania palustris L., Supports a Whole Genome Duplication in the Zizania Genus.</title>
        <authorList>
            <person name="Haas M."/>
            <person name="Kono T."/>
            <person name="Macchietto M."/>
            <person name="Millas R."/>
            <person name="McGilp L."/>
            <person name="Shao M."/>
            <person name="Duquette J."/>
            <person name="Hirsch C.N."/>
            <person name="Kimball J."/>
        </authorList>
    </citation>
    <scope>NUCLEOTIDE SEQUENCE</scope>
    <source>
        <tissue evidence="2">Fresh leaf tissue</tissue>
    </source>
</reference>
<name>A0A8J5SFQ6_ZIZPA</name>
<dbReference type="EMBL" id="JAAALK010000288">
    <property type="protein sequence ID" value="KAG8054684.1"/>
    <property type="molecule type" value="Genomic_DNA"/>
</dbReference>
<reference evidence="2" key="2">
    <citation type="submission" date="2021-02" db="EMBL/GenBank/DDBJ databases">
        <authorList>
            <person name="Kimball J.A."/>
            <person name="Haas M.W."/>
            <person name="Macchietto M."/>
            <person name="Kono T."/>
            <person name="Duquette J."/>
            <person name="Shao M."/>
        </authorList>
    </citation>
    <scope>NUCLEOTIDE SEQUENCE</scope>
    <source>
        <tissue evidence="2">Fresh leaf tissue</tissue>
    </source>
</reference>
<protein>
    <submittedName>
        <fullName evidence="2">Uncharacterized protein</fullName>
    </submittedName>
</protein>
<evidence type="ECO:0000313" key="3">
    <source>
        <dbReference type="Proteomes" id="UP000729402"/>
    </source>
</evidence>
<organism evidence="2 3">
    <name type="scientific">Zizania palustris</name>
    <name type="common">Northern wild rice</name>
    <dbReference type="NCBI Taxonomy" id="103762"/>
    <lineage>
        <taxon>Eukaryota</taxon>
        <taxon>Viridiplantae</taxon>
        <taxon>Streptophyta</taxon>
        <taxon>Embryophyta</taxon>
        <taxon>Tracheophyta</taxon>
        <taxon>Spermatophyta</taxon>
        <taxon>Magnoliopsida</taxon>
        <taxon>Liliopsida</taxon>
        <taxon>Poales</taxon>
        <taxon>Poaceae</taxon>
        <taxon>BOP clade</taxon>
        <taxon>Oryzoideae</taxon>
        <taxon>Oryzeae</taxon>
        <taxon>Zizaniinae</taxon>
        <taxon>Zizania</taxon>
    </lineage>
</organism>
<sequence length="85" mass="9599">MAQLCIRKRKNKAQSFIDYLEAHKANARGGNRSSSRPREQAPHPSSLPAVLPDRSRRPESRSAGRPPRTLQDVRLVTAKYARKHA</sequence>
<dbReference type="AlphaFoldDB" id="A0A8J5SFQ6"/>
<feature type="region of interest" description="Disordered" evidence="1">
    <location>
        <begin position="24"/>
        <end position="85"/>
    </location>
</feature>